<feature type="transmembrane region" description="Helical" evidence="2">
    <location>
        <begin position="336"/>
        <end position="355"/>
    </location>
</feature>
<sequence>LLFLTLPLRSNPEQFRSAGLLHNNEYAPASNSHRRKAVKEKREEYWLYVDHFFDCRFKEEHQETFRQIRIDIPRMCPLSPVLIFERLLFVWAVRHPISGYVQGINDLATPFFFVFLSEHLRLPEFVQDGIELDTFEVCELSDRQLKEVEADTFWCLSMLLECIQDYYTFSQPGIHLKVKQLKELIKLSDEKLYLHLESLGVEFLQFSLWDTYMCEKEGFSQFHVFVCGAISGIGLSSFSRKMNLRLGSRKRACIPCAKVHNSPTLSLPFDCLSLSLWEFPAIGWGWESDKKEREKQETSGWEKSYYYYPKAESVLIEMKETGNAILSSTEMDLKNVNIIVMKSFLFLTLPFVAILSNFGQLVYYTTMGAILMHLLHLKRAITDVLDSPSSEDAGFLRANQTAKNNCVDIELLRKHCWHGISTKSRPLAWRILCEYAPASNSHRRKAVKEKREEYWLYVDHFFDCRFKEEHQETFRQIRIDIPRMCPLSPVFGQPMVQEIFERLLFVWAVRHPISGYVQGINDLATPFFFVFLSEHLRLPEFVQDGIELDTFEVCELSDRQLKEVEADTFWCLSMLLECIQDYYTFSQPGIHLKVQELKELIKLSDEKLYLHLESLGTVDTYMCEKEGFSQFHVFVCGAYLRHWSEQLQSENEFEDVLLFLQNPPTADWDDIEIDALTADASSLMRNYRESIQQNIFDNCPCRNNGDG</sequence>
<dbReference type="Gene3D" id="1.10.472.80">
    <property type="entry name" value="Ypt/Rab-GAP domain of gyp1p, domain 3"/>
    <property type="match status" value="2"/>
</dbReference>
<keyword evidence="1" id="KW-0343">GTPase activation</keyword>
<accession>A0A915D453</accession>
<dbReference type="InterPro" id="IPR035969">
    <property type="entry name" value="Rab-GAP_TBC_sf"/>
</dbReference>
<keyword evidence="2" id="KW-0472">Membrane</keyword>
<feature type="transmembrane region" description="Helical" evidence="2">
    <location>
        <begin position="222"/>
        <end position="239"/>
    </location>
</feature>
<protein>
    <submittedName>
        <fullName evidence="5">Rab-GAP TBC domain-containing protein</fullName>
    </submittedName>
</protein>
<feature type="domain" description="Rab-GAP TBC" evidence="3">
    <location>
        <begin position="36"/>
        <end position="249"/>
    </location>
</feature>
<dbReference type="SMART" id="SM00164">
    <property type="entry name" value="TBC"/>
    <property type="match status" value="2"/>
</dbReference>
<evidence type="ECO:0000256" key="1">
    <source>
        <dbReference type="ARBA" id="ARBA00022468"/>
    </source>
</evidence>
<feature type="domain" description="Rab-GAP TBC" evidence="3">
    <location>
        <begin position="419"/>
        <end position="663"/>
    </location>
</feature>
<dbReference type="FunFam" id="1.10.8.270:FF:000004">
    <property type="entry name" value="TBC1 domain family, member 22B"/>
    <property type="match status" value="1"/>
</dbReference>
<keyword evidence="2" id="KW-1133">Transmembrane helix</keyword>
<dbReference type="GO" id="GO:0005096">
    <property type="term" value="F:GTPase activator activity"/>
    <property type="evidence" value="ECO:0007669"/>
    <property type="project" value="UniProtKB-KW"/>
</dbReference>
<dbReference type="PANTHER" id="PTHR22957">
    <property type="entry name" value="TBC1 DOMAIN FAMILY MEMBER GTPASE-ACTIVATING PROTEIN"/>
    <property type="match status" value="1"/>
</dbReference>
<dbReference type="Gene3D" id="1.10.8.270">
    <property type="entry name" value="putative rabgap domain of human tbc1 domain family member 14 like domains"/>
    <property type="match status" value="2"/>
</dbReference>
<evidence type="ECO:0000313" key="4">
    <source>
        <dbReference type="Proteomes" id="UP000887574"/>
    </source>
</evidence>
<dbReference type="Proteomes" id="UP000887574">
    <property type="component" value="Unplaced"/>
</dbReference>
<dbReference type="WBParaSite" id="jg152">
    <property type="protein sequence ID" value="jg152"/>
    <property type="gene ID" value="jg152"/>
</dbReference>
<dbReference type="PROSITE" id="PS50086">
    <property type="entry name" value="TBC_RABGAP"/>
    <property type="match status" value="2"/>
</dbReference>
<dbReference type="AlphaFoldDB" id="A0A915D453"/>
<dbReference type="SUPFAM" id="SSF47923">
    <property type="entry name" value="Ypt/Rab-GAP domain of gyp1p"/>
    <property type="match status" value="3"/>
</dbReference>
<name>A0A915D453_9BILA</name>
<organism evidence="4 5">
    <name type="scientific">Ditylenchus dipsaci</name>
    <dbReference type="NCBI Taxonomy" id="166011"/>
    <lineage>
        <taxon>Eukaryota</taxon>
        <taxon>Metazoa</taxon>
        <taxon>Ecdysozoa</taxon>
        <taxon>Nematoda</taxon>
        <taxon>Chromadorea</taxon>
        <taxon>Rhabditida</taxon>
        <taxon>Tylenchina</taxon>
        <taxon>Tylenchomorpha</taxon>
        <taxon>Sphaerularioidea</taxon>
        <taxon>Anguinidae</taxon>
        <taxon>Anguininae</taxon>
        <taxon>Ditylenchus</taxon>
    </lineage>
</organism>
<keyword evidence="4" id="KW-1185">Reference proteome</keyword>
<evidence type="ECO:0000259" key="3">
    <source>
        <dbReference type="PROSITE" id="PS50086"/>
    </source>
</evidence>
<dbReference type="PANTHER" id="PTHR22957:SF26">
    <property type="entry name" value="LD44506P"/>
    <property type="match status" value="1"/>
</dbReference>
<dbReference type="InterPro" id="IPR000195">
    <property type="entry name" value="Rab-GAP-TBC_dom"/>
</dbReference>
<proteinExistence type="predicted"/>
<evidence type="ECO:0000313" key="5">
    <source>
        <dbReference type="WBParaSite" id="jg152"/>
    </source>
</evidence>
<dbReference type="Pfam" id="PF00566">
    <property type="entry name" value="RabGAP-TBC"/>
    <property type="match status" value="2"/>
</dbReference>
<evidence type="ECO:0000256" key="2">
    <source>
        <dbReference type="SAM" id="Phobius"/>
    </source>
</evidence>
<keyword evidence="2" id="KW-0812">Transmembrane</keyword>
<reference evidence="5" key="1">
    <citation type="submission" date="2022-11" db="UniProtKB">
        <authorList>
            <consortium name="WormBaseParasite"/>
        </authorList>
    </citation>
    <scope>IDENTIFICATION</scope>
</reference>